<protein>
    <recommendedName>
        <fullName evidence="5">Phosphotyrosine protein phosphatase I domain-containing protein</fullName>
    </recommendedName>
</protein>
<dbReference type="SMART" id="SM00226">
    <property type="entry name" value="LMWPc"/>
    <property type="match status" value="1"/>
</dbReference>
<dbReference type="VEuPathDB" id="VectorBase:GPPI030007"/>
<dbReference type="Pfam" id="PF01451">
    <property type="entry name" value="LMWPc"/>
    <property type="match status" value="1"/>
</dbReference>
<dbReference type="PRINTS" id="PR00719">
    <property type="entry name" value="LMWPTPASE"/>
</dbReference>
<proteinExistence type="inferred from homology"/>
<feature type="domain" description="Phosphotyrosine protein phosphatase I" evidence="5">
    <location>
        <begin position="3"/>
        <end position="152"/>
    </location>
</feature>
<evidence type="ECO:0000256" key="2">
    <source>
        <dbReference type="ARBA" id="ARBA00022801"/>
    </source>
</evidence>
<name>A0A1B0BH91_9MUSC</name>
<accession>A0A1B0BH91</accession>
<feature type="active site" description="Proton donor" evidence="4">
    <location>
        <position position="125"/>
    </location>
</feature>
<evidence type="ECO:0000256" key="3">
    <source>
        <dbReference type="ARBA" id="ARBA00022912"/>
    </source>
</evidence>
<dbReference type="GO" id="GO:0004725">
    <property type="term" value="F:protein tyrosine phosphatase activity"/>
    <property type="evidence" value="ECO:0007669"/>
    <property type="project" value="InterPro"/>
</dbReference>
<dbReference type="Proteomes" id="UP000092460">
    <property type="component" value="Unassembled WGS sequence"/>
</dbReference>
<evidence type="ECO:0000313" key="6">
    <source>
        <dbReference type="EnsemblMetazoa" id="GPPI030007-PA"/>
    </source>
</evidence>
<keyword evidence="3" id="KW-0904">Protein phosphatase</keyword>
<evidence type="ECO:0000256" key="1">
    <source>
        <dbReference type="ARBA" id="ARBA00011063"/>
    </source>
</evidence>
<organism evidence="6 7">
    <name type="scientific">Glossina palpalis gambiensis</name>
    <dbReference type="NCBI Taxonomy" id="67801"/>
    <lineage>
        <taxon>Eukaryota</taxon>
        <taxon>Metazoa</taxon>
        <taxon>Ecdysozoa</taxon>
        <taxon>Arthropoda</taxon>
        <taxon>Hexapoda</taxon>
        <taxon>Insecta</taxon>
        <taxon>Pterygota</taxon>
        <taxon>Neoptera</taxon>
        <taxon>Endopterygota</taxon>
        <taxon>Diptera</taxon>
        <taxon>Brachycera</taxon>
        <taxon>Muscomorpha</taxon>
        <taxon>Hippoboscoidea</taxon>
        <taxon>Glossinidae</taxon>
        <taxon>Glossina</taxon>
    </lineage>
</organism>
<dbReference type="InterPro" id="IPR036196">
    <property type="entry name" value="Ptyr_pPase_sf"/>
</dbReference>
<dbReference type="AlphaFoldDB" id="A0A1B0BH91"/>
<sequence length="162" mass="18614">MANKILMVCSGNSVCSPIAEAVMADIIEEADMSYCWQVHSAALVGWHSNYRCDEEPLCVCTDHGMLFLNRARQMIWEDFERFDYIFGMNKEIVKVLKRVAPIKCKDRIQLLGDYGLAKNESIIDDSHYENGNEDLKKVYQKCEIACDAFLAEYAELVQEIRD</sequence>
<dbReference type="InterPro" id="IPR023485">
    <property type="entry name" value="Ptyr_pPase"/>
</dbReference>
<dbReference type="STRING" id="67801.A0A1B0BH91"/>
<dbReference type="PANTHER" id="PTHR11717">
    <property type="entry name" value="LOW MOLECULAR WEIGHT PROTEIN TYROSINE PHOSPHATASE"/>
    <property type="match status" value="1"/>
</dbReference>
<evidence type="ECO:0000256" key="4">
    <source>
        <dbReference type="PIRSR" id="PIRSR617867-1"/>
    </source>
</evidence>
<dbReference type="SUPFAM" id="SSF52788">
    <property type="entry name" value="Phosphotyrosine protein phosphatases I"/>
    <property type="match status" value="1"/>
</dbReference>
<evidence type="ECO:0000313" key="7">
    <source>
        <dbReference type="Proteomes" id="UP000092460"/>
    </source>
</evidence>
<keyword evidence="2" id="KW-0378">Hydrolase</keyword>
<evidence type="ECO:0000259" key="5">
    <source>
        <dbReference type="SMART" id="SM00226"/>
    </source>
</evidence>
<dbReference type="EnsemblMetazoa" id="GPPI030007-RA">
    <property type="protein sequence ID" value="GPPI030007-PA"/>
    <property type="gene ID" value="GPPI030007"/>
</dbReference>
<dbReference type="InterPro" id="IPR050438">
    <property type="entry name" value="LMW_PTPase"/>
</dbReference>
<dbReference type="InterPro" id="IPR017867">
    <property type="entry name" value="Tyr_phospatase_low_mol_wt"/>
</dbReference>
<dbReference type="PANTHER" id="PTHR11717:SF7">
    <property type="entry name" value="LOW MOLECULAR WEIGHT PHOSPHOTYROSINE PROTEIN PHOSPHATASE"/>
    <property type="match status" value="1"/>
</dbReference>
<reference evidence="7" key="1">
    <citation type="submission" date="2015-01" db="EMBL/GenBank/DDBJ databases">
        <authorList>
            <person name="Aksoy S."/>
            <person name="Warren W."/>
            <person name="Wilson R.K."/>
        </authorList>
    </citation>
    <scope>NUCLEOTIDE SEQUENCE [LARGE SCALE GENOMIC DNA]</scope>
    <source>
        <strain evidence="7">IAEA</strain>
    </source>
</reference>
<reference evidence="6" key="2">
    <citation type="submission" date="2020-05" db="UniProtKB">
        <authorList>
            <consortium name="EnsemblMetazoa"/>
        </authorList>
    </citation>
    <scope>IDENTIFICATION</scope>
    <source>
        <strain evidence="6">IAEA</strain>
    </source>
</reference>
<comment type="similarity">
    <text evidence="1">Belongs to the low molecular weight phosphotyrosine protein phosphatase family.</text>
</comment>
<feature type="active site" description="Nucleophile" evidence="4">
    <location>
        <position position="9"/>
    </location>
</feature>
<keyword evidence="7" id="KW-1185">Reference proteome</keyword>
<dbReference type="Gene3D" id="3.40.50.2300">
    <property type="match status" value="1"/>
</dbReference>
<dbReference type="EMBL" id="JXJN01014227">
    <property type="status" value="NOT_ANNOTATED_CDS"/>
    <property type="molecule type" value="Genomic_DNA"/>
</dbReference>